<dbReference type="InParanoid" id="I7M4K5"/>
<gene>
    <name evidence="3" type="ORF">TTHERM_00678020</name>
</gene>
<sequence length="296" mass="34376">MKRVSFVFVLALALMIKSISFQNIQNIESESFEEDQICRQIDEFSQNNCKKCLSQDQLIQMQQFQNAQAKKYSQGQFYDYSNNIIIDRLFDGAFDIMSHNPFYHLPHVTIDDFYIQFSLPNFEDSKLLNPSISFMQTVEITKIEAINQVGSQQAIVNSEQSYSDSSNSGSFNFGDNDELIIIIFIIIGIFIIPYPFLYIMRKMILDYGYNLHNLFLFSVCTSLFVAELSIQLYYKFKNQLFLFLNLYTIGALTASTSLLLGNSEFGINFVLLSTLFTFLVLFYYLIRTGQFDKQSW</sequence>
<evidence type="ECO:0000256" key="1">
    <source>
        <dbReference type="SAM" id="Phobius"/>
    </source>
</evidence>
<organism evidence="3 4">
    <name type="scientific">Tetrahymena thermophila (strain SB210)</name>
    <dbReference type="NCBI Taxonomy" id="312017"/>
    <lineage>
        <taxon>Eukaryota</taxon>
        <taxon>Sar</taxon>
        <taxon>Alveolata</taxon>
        <taxon>Ciliophora</taxon>
        <taxon>Intramacronucleata</taxon>
        <taxon>Oligohymenophorea</taxon>
        <taxon>Hymenostomatida</taxon>
        <taxon>Tetrahymenina</taxon>
        <taxon>Tetrahymenidae</taxon>
        <taxon>Tetrahymena</taxon>
    </lineage>
</organism>
<evidence type="ECO:0000313" key="3">
    <source>
        <dbReference type="EMBL" id="EAS07536.1"/>
    </source>
</evidence>
<dbReference type="HOGENOM" id="CLU_941596_0_0_1"/>
<evidence type="ECO:0000313" key="4">
    <source>
        <dbReference type="Proteomes" id="UP000009168"/>
    </source>
</evidence>
<name>I7M4K5_TETTS</name>
<keyword evidence="4" id="KW-1185">Reference proteome</keyword>
<dbReference type="KEGG" id="tet:TTHERM_00678020"/>
<accession>I7M4K5</accession>
<feature type="transmembrane region" description="Helical" evidence="1">
    <location>
        <begin position="240"/>
        <end position="260"/>
    </location>
</feature>
<dbReference type="RefSeq" id="XP_001027778.1">
    <property type="nucleotide sequence ID" value="XM_001027778.1"/>
</dbReference>
<dbReference type="AlphaFoldDB" id="I7M4K5"/>
<feature type="transmembrane region" description="Helical" evidence="1">
    <location>
        <begin position="211"/>
        <end position="234"/>
    </location>
</feature>
<feature type="transmembrane region" description="Helical" evidence="1">
    <location>
        <begin position="267"/>
        <end position="286"/>
    </location>
</feature>
<keyword evidence="1" id="KW-1133">Transmembrane helix</keyword>
<evidence type="ECO:0000256" key="2">
    <source>
        <dbReference type="SAM" id="SignalP"/>
    </source>
</evidence>
<dbReference type="EMBL" id="GG662216">
    <property type="protein sequence ID" value="EAS07536.1"/>
    <property type="molecule type" value="Genomic_DNA"/>
</dbReference>
<keyword evidence="2" id="KW-0732">Signal</keyword>
<reference evidence="4" key="1">
    <citation type="journal article" date="2006" name="PLoS Biol.">
        <title>Macronuclear genome sequence of the ciliate Tetrahymena thermophila, a model eukaryote.</title>
        <authorList>
            <person name="Eisen J.A."/>
            <person name="Coyne R.S."/>
            <person name="Wu M."/>
            <person name="Wu D."/>
            <person name="Thiagarajan M."/>
            <person name="Wortman J.R."/>
            <person name="Badger J.H."/>
            <person name="Ren Q."/>
            <person name="Amedeo P."/>
            <person name="Jones K.M."/>
            <person name="Tallon L.J."/>
            <person name="Delcher A.L."/>
            <person name="Salzberg S.L."/>
            <person name="Silva J.C."/>
            <person name="Haas B.J."/>
            <person name="Majoros W.H."/>
            <person name="Farzad M."/>
            <person name="Carlton J.M."/>
            <person name="Smith R.K. Jr."/>
            <person name="Garg J."/>
            <person name="Pearlman R.E."/>
            <person name="Karrer K.M."/>
            <person name="Sun L."/>
            <person name="Manning G."/>
            <person name="Elde N.C."/>
            <person name="Turkewitz A.P."/>
            <person name="Asai D.J."/>
            <person name="Wilkes D.E."/>
            <person name="Wang Y."/>
            <person name="Cai H."/>
            <person name="Collins K."/>
            <person name="Stewart B.A."/>
            <person name="Lee S.R."/>
            <person name="Wilamowska K."/>
            <person name="Weinberg Z."/>
            <person name="Ruzzo W.L."/>
            <person name="Wloga D."/>
            <person name="Gaertig J."/>
            <person name="Frankel J."/>
            <person name="Tsao C.-C."/>
            <person name="Gorovsky M.A."/>
            <person name="Keeling P.J."/>
            <person name="Waller R.F."/>
            <person name="Patron N.J."/>
            <person name="Cherry J.M."/>
            <person name="Stover N.A."/>
            <person name="Krieger C.J."/>
            <person name="del Toro C."/>
            <person name="Ryder H.F."/>
            <person name="Williamson S.C."/>
            <person name="Barbeau R.A."/>
            <person name="Hamilton E.P."/>
            <person name="Orias E."/>
        </authorList>
    </citation>
    <scope>NUCLEOTIDE SEQUENCE [LARGE SCALE GENOMIC DNA]</scope>
    <source>
        <strain evidence="4">SB210</strain>
    </source>
</reference>
<proteinExistence type="predicted"/>
<feature type="transmembrane region" description="Helical" evidence="1">
    <location>
        <begin position="179"/>
        <end position="199"/>
    </location>
</feature>
<feature type="chain" id="PRO_5003712380" evidence="2">
    <location>
        <begin position="22"/>
        <end position="296"/>
    </location>
</feature>
<keyword evidence="1 3" id="KW-0812">Transmembrane</keyword>
<keyword evidence="1" id="KW-0472">Membrane</keyword>
<feature type="signal peptide" evidence="2">
    <location>
        <begin position="1"/>
        <end position="21"/>
    </location>
</feature>
<dbReference type="GeneID" id="7833023"/>
<protein>
    <submittedName>
        <fullName evidence="3">Transmembrane protein, putative</fullName>
    </submittedName>
</protein>
<dbReference type="Proteomes" id="UP000009168">
    <property type="component" value="Unassembled WGS sequence"/>
</dbReference>